<keyword evidence="3" id="KW-1185">Reference proteome</keyword>
<gene>
    <name evidence="2" type="ORF">VTJ49DRAFT_5697</name>
</gene>
<feature type="compositionally biased region" description="Polar residues" evidence="1">
    <location>
        <begin position="113"/>
        <end position="123"/>
    </location>
</feature>
<sequence>MTPRPGQGSAKGSVNVTAMRCERRNKDRTARRSAEVAADLVFPLLHHLRHCATKRKIVLKSPRRGRATPSVLVLLCCSPFCLISFDRPWHSRFLRRALHRPSLPRALGLGTPSARSHSNSGRSLGNKRKKVEYLGLCQPAPLDHSVTQSATTHT</sequence>
<protein>
    <submittedName>
        <fullName evidence="2">Uncharacterized protein</fullName>
    </submittedName>
</protein>
<name>A0ABR3V327_HUMIN</name>
<comment type="caution">
    <text evidence="2">The sequence shown here is derived from an EMBL/GenBank/DDBJ whole genome shotgun (WGS) entry which is preliminary data.</text>
</comment>
<dbReference type="EMBL" id="JAZGSY010000484">
    <property type="protein sequence ID" value="KAL1836005.1"/>
    <property type="molecule type" value="Genomic_DNA"/>
</dbReference>
<evidence type="ECO:0000313" key="3">
    <source>
        <dbReference type="Proteomes" id="UP001583172"/>
    </source>
</evidence>
<evidence type="ECO:0000313" key="2">
    <source>
        <dbReference type="EMBL" id="KAL1836005.1"/>
    </source>
</evidence>
<reference evidence="2 3" key="1">
    <citation type="journal article" date="2024" name="Commun. Biol.">
        <title>Comparative genomic analysis of thermophilic fungi reveals convergent evolutionary adaptations and gene losses.</title>
        <authorList>
            <person name="Steindorff A.S."/>
            <person name="Aguilar-Pontes M.V."/>
            <person name="Robinson A.J."/>
            <person name="Andreopoulos B."/>
            <person name="LaButti K."/>
            <person name="Kuo A."/>
            <person name="Mondo S."/>
            <person name="Riley R."/>
            <person name="Otillar R."/>
            <person name="Haridas S."/>
            <person name="Lipzen A."/>
            <person name="Grimwood J."/>
            <person name="Schmutz J."/>
            <person name="Clum A."/>
            <person name="Reid I.D."/>
            <person name="Moisan M.C."/>
            <person name="Butler G."/>
            <person name="Nguyen T.T.M."/>
            <person name="Dewar K."/>
            <person name="Conant G."/>
            <person name="Drula E."/>
            <person name="Henrissat B."/>
            <person name="Hansel C."/>
            <person name="Singer S."/>
            <person name="Hutchinson M.I."/>
            <person name="de Vries R.P."/>
            <person name="Natvig D.O."/>
            <person name="Powell A.J."/>
            <person name="Tsang A."/>
            <person name="Grigoriev I.V."/>
        </authorList>
    </citation>
    <scope>NUCLEOTIDE SEQUENCE [LARGE SCALE GENOMIC DNA]</scope>
    <source>
        <strain evidence="2 3">CBS 620.91</strain>
    </source>
</reference>
<organism evidence="2 3">
    <name type="scientific">Humicola insolens</name>
    <name type="common">Soft-rot fungus</name>
    <dbReference type="NCBI Taxonomy" id="85995"/>
    <lineage>
        <taxon>Eukaryota</taxon>
        <taxon>Fungi</taxon>
        <taxon>Dikarya</taxon>
        <taxon>Ascomycota</taxon>
        <taxon>Pezizomycotina</taxon>
        <taxon>Sordariomycetes</taxon>
        <taxon>Sordariomycetidae</taxon>
        <taxon>Sordariales</taxon>
        <taxon>Chaetomiaceae</taxon>
        <taxon>Mycothermus</taxon>
    </lineage>
</organism>
<accession>A0ABR3V327</accession>
<proteinExistence type="predicted"/>
<evidence type="ECO:0000256" key="1">
    <source>
        <dbReference type="SAM" id="MobiDB-lite"/>
    </source>
</evidence>
<dbReference type="Proteomes" id="UP001583172">
    <property type="component" value="Unassembled WGS sequence"/>
</dbReference>
<feature type="region of interest" description="Disordered" evidence="1">
    <location>
        <begin position="104"/>
        <end position="127"/>
    </location>
</feature>